<name>A0AAU9IR09_9CILI</name>
<gene>
    <name evidence="2" type="ORF">BSTOLATCC_MIC16585</name>
</gene>
<keyword evidence="1" id="KW-0472">Membrane</keyword>
<feature type="transmembrane region" description="Helical" evidence="1">
    <location>
        <begin position="243"/>
        <end position="262"/>
    </location>
</feature>
<feature type="transmembrane region" description="Helical" evidence="1">
    <location>
        <begin position="375"/>
        <end position="392"/>
    </location>
</feature>
<feature type="transmembrane region" description="Helical" evidence="1">
    <location>
        <begin position="147"/>
        <end position="169"/>
    </location>
</feature>
<evidence type="ECO:0000313" key="3">
    <source>
        <dbReference type="Proteomes" id="UP001162131"/>
    </source>
</evidence>
<feature type="transmembrane region" description="Helical" evidence="1">
    <location>
        <begin position="399"/>
        <end position="417"/>
    </location>
</feature>
<evidence type="ECO:0000256" key="1">
    <source>
        <dbReference type="SAM" id="Phobius"/>
    </source>
</evidence>
<keyword evidence="1" id="KW-0812">Transmembrane</keyword>
<sequence>MLIPELDQTKNIGAIGTCYSFNAAMLGIHTLNNLIQYGEDYTNPDVMNAAIRKQKIVGCSGKLKIAVDSNEPNDESISINNIIYNKTTGAWADNSVGFYEIGKNPLITIKGVIIWPNGTTINPNDKRLDQYDCAFDLHLLQKSKLGKMLYCLLIGILSLISLAFSLICLKASWKFKFPKIAHKRLAKFGDFVKHSYIVIDFTQFLALSPSFEWNYWNLTDILYAVIGDASKFTISQESSWTSIYLALGFIFLWFASCIFVCWDFDEKLAKLDFFLINYCIWAINQLLPFVANFGFIPIVMILFTLFKCENGSGNGITESYWEYDCKTYCWNDKHLAFAMISIFALIFFMISTVYFRPRWEFLYDDQNVVINPHYLVARGIFQIALVTLYLTLKNYSEALFGLAFIVIMSILLVYASVFEPSNHNVTNLWSRVSFFAIIWSAAISSIYWSNPNFKEDSIWIVMRLTGWALIALITLFIHLKVMENPLYTPKANNISLYFLFQFSSVVTARDISKNPEKKYIIVNKSTMIDTSHHFNASQQVDSMQHFCESQPIDSSQIDLSGIKI</sequence>
<accession>A0AAU9IR09</accession>
<feature type="transmembrane region" description="Helical" evidence="1">
    <location>
        <begin position="460"/>
        <end position="479"/>
    </location>
</feature>
<dbReference type="EMBL" id="CAJZBQ010000016">
    <property type="protein sequence ID" value="CAG9316473.1"/>
    <property type="molecule type" value="Genomic_DNA"/>
</dbReference>
<feature type="transmembrane region" description="Helical" evidence="1">
    <location>
        <begin position="282"/>
        <end position="306"/>
    </location>
</feature>
<proteinExistence type="predicted"/>
<protein>
    <submittedName>
        <fullName evidence="2">Uncharacterized protein</fullName>
    </submittedName>
</protein>
<feature type="transmembrane region" description="Helical" evidence="1">
    <location>
        <begin position="335"/>
        <end position="355"/>
    </location>
</feature>
<organism evidence="2 3">
    <name type="scientific">Blepharisma stoltei</name>
    <dbReference type="NCBI Taxonomy" id="1481888"/>
    <lineage>
        <taxon>Eukaryota</taxon>
        <taxon>Sar</taxon>
        <taxon>Alveolata</taxon>
        <taxon>Ciliophora</taxon>
        <taxon>Postciliodesmatophora</taxon>
        <taxon>Heterotrichea</taxon>
        <taxon>Heterotrichida</taxon>
        <taxon>Blepharismidae</taxon>
        <taxon>Blepharisma</taxon>
    </lineage>
</organism>
<keyword evidence="1" id="KW-1133">Transmembrane helix</keyword>
<reference evidence="2" key="1">
    <citation type="submission" date="2021-09" db="EMBL/GenBank/DDBJ databases">
        <authorList>
            <consortium name="AG Swart"/>
            <person name="Singh M."/>
            <person name="Singh A."/>
            <person name="Seah K."/>
            <person name="Emmerich C."/>
        </authorList>
    </citation>
    <scope>NUCLEOTIDE SEQUENCE</scope>
    <source>
        <strain evidence="2">ATCC30299</strain>
    </source>
</reference>
<comment type="caution">
    <text evidence="2">The sequence shown here is derived from an EMBL/GenBank/DDBJ whole genome shotgun (WGS) entry which is preliminary data.</text>
</comment>
<feature type="transmembrane region" description="Helical" evidence="1">
    <location>
        <begin position="429"/>
        <end position="448"/>
    </location>
</feature>
<keyword evidence="3" id="KW-1185">Reference proteome</keyword>
<evidence type="ECO:0000313" key="2">
    <source>
        <dbReference type="EMBL" id="CAG9316473.1"/>
    </source>
</evidence>
<dbReference type="Proteomes" id="UP001162131">
    <property type="component" value="Unassembled WGS sequence"/>
</dbReference>
<dbReference type="AlphaFoldDB" id="A0AAU9IR09"/>